<dbReference type="RefSeq" id="WP_120333636.1">
    <property type="nucleotide sequence ID" value="NZ_CP070350.1"/>
</dbReference>
<comment type="caution">
    <text evidence="1">The sequence shown here is derived from an EMBL/GenBank/DDBJ whole genome shotgun (WGS) entry which is preliminary data.</text>
</comment>
<accession>A0A420G1W8</accession>
<organism evidence="1 2">
    <name type="scientific">Sphingobacterium siyangense</name>
    <dbReference type="NCBI Taxonomy" id="459529"/>
    <lineage>
        <taxon>Bacteria</taxon>
        <taxon>Pseudomonadati</taxon>
        <taxon>Bacteroidota</taxon>
        <taxon>Sphingobacteriia</taxon>
        <taxon>Sphingobacteriales</taxon>
        <taxon>Sphingobacteriaceae</taxon>
        <taxon>Sphingobacterium</taxon>
    </lineage>
</organism>
<dbReference type="EMBL" id="MCAQ01000005">
    <property type="protein sequence ID" value="RKF39163.1"/>
    <property type="molecule type" value="Genomic_DNA"/>
</dbReference>
<gene>
    <name evidence="1" type="ORF">BCY89_25755</name>
</gene>
<name>A0A420G1W8_9SPHI</name>
<proteinExistence type="predicted"/>
<keyword evidence="2" id="KW-1185">Reference proteome</keyword>
<evidence type="ECO:0000313" key="1">
    <source>
        <dbReference type="EMBL" id="RKF39163.1"/>
    </source>
</evidence>
<reference evidence="1 2" key="1">
    <citation type="submission" date="2016-07" db="EMBL/GenBank/DDBJ databases">
        <title>Genome analysis of Sphingobacterium siyangense T12B17.</title>
        <authorList>
            <person name="Xu D."/>
            <person name="Su Y."/>
            <person name="Zheng S."/>
        </authorList>
    </citation>
    <scope>NUCLEOTIDE SEQUENCE [LARGE SCALE GENOMIC DNA]</scope>
    <source>
        <strain evidence="1 2">T12B17</strain>
    </source>
</reference>
<protein>
    <recommendedName>
        <fullName evidence="3">PH (Pleckstrin Homology) domain-containing protein</fullName>
    </recommendedName>
</protein>
<dbReference type="Proteomes" id="UP000286402">
    <property type="component" value="Unassembled WGS sequence"/>
</dbReference>
<sequence length="145" mass="17232">MRNSIFKPYISFGSYVWALGMILFAVFLSYDSTNQYWYLGTLLIGFIIATMWCFVFFYTQYRIENQTLFIRGVIKSKQINLEAVSRVERNKVDWLIKNGRLYFWNPYRRGMKLYLNGSEELFINVGEDSGFLKQLLDLNPNIEVK</sequence>
<dbReference type="AlphaFoldDB" id="A0A420G1W8"/>
<evidence type="ECO:0000313" key="2">
    <source>
        <dbReference type="Proteomes" id="UP000286402"/>
    </source>
</evidence>
<evidence type="ECO:0008006" key="3">
    <source>
        <dbReference type="Google" id="ProtNLM"/>
    </source>
</evidence>